<feature type="region of interest" description="Disordered" evidence="1">
    <location>
        <begin position="68"/>
        <end position="104"/>
    </location>
</feature>
<evidence type="ECO:0000313" key="2">
    <source>
        <dbReference type="EMBL" id="OCQ21943.1"/>
    </source>
</evidence>
<dbReference type="SUPFAM" id="SSF47413">
    <property type="entry name" value="lambda repressor-like DNA-binding domains"/>
    <property type="match status" value="1"/>
</dbReference>
<reference evidence="3" key="1">
    <citation type="submission" date="2016-07" db="EMBL/GenBank/DDBJ databases">
        <authorList>
            <person name="Florea S."/>
            <person name="Webb J.S."/>
            <person name="Jaromczyk J."/>
            <person name="Schardl C.L."/>
        </authorList>
    </citation>
    <scope>NUCLEOTIDE SEQUENCE [LARGE SCALE GENOMIC DNA]</scope>
    <source>
        <strain evidence="3">IPB1</strain>
    </source>
</reference>
<accession>A0A1C0TRR3</accession>
<dbReference type="AlphaFoldDB" id="A0A1C0TRR3"/>
<dbReference type="InterPro" id="IPR010982">
    <property type="entry name" value="Lambda_DNA-bd_dom_sf"/>
</dbReference>
<sequence length="104" mass="11440">MTKKKMTFEAIKKELIAKDIQFSDIAKAVDVTPSHVSNVARGSATSMHIAKAISLSLGKPLEHVFGEDYSHTKKRGPKDRTQRRNQIVEALQAGKPVPSPSMNL</sequence>
<evidence type="ECO:0000256" key="1">
    <source>
        <dbReference type="SAM" id="MobiDB-lite"/>
    </source>
</evidence>
<dbReference type="GO" id="GO:0003677">
    <property type="term" value="F:DNA binding"/>
    <property type="evidence" value="ECO:0007669"/>
    <property type="project" value="InterPro"/>
</dbReference>
<dbReference type="RefSeq" id="WP_065790151.1">
    <property type="nucleotide sequence ID" value="NZ_MAUJ01000002.1"/>
</dbReference>
<dbReference type="OrthoDB" id="6308112at2"/>
<proteinExistence type="predicted"/>
<comment type="caution">
    <text evidence="2">The sequence shown here is derived from an EMBL/GenBank/DDBJ whole genome shotgun (WGS) entry which is preliminary data.</text>
</comment>
<dbReference type="Proteomes" id="UP000093366">
    <property type="component" value="Unassembled WGS sequence"/>
</dbReference>
<evidence type="ECO:0000313" key="3">
    <source>
        <dbReference type="Proteomes" id="UP000093366"/>
    </source>
</evidence>
<organism evidence="2 3">
    <name type="scientific">Pseudoalteromonas luteoviolacea</name>
    <dbReference type="NCBI Taxonomy" id="43657"/>
    <lineage>
        <taxon>Bacteria</taxon>
        <taxon>Pseudomonadati</taxon>
        <taxon>Pseudomonadota</taxon>
        <taxon>Gammaproteobacteria</taxon>
        <taxon>Alteromonadales</taxon>
        <taxon>Pseudoalteromonadaceae</taxon>
        <taxon>Pseudoalteromonas</taxon>
    </lineage>
</organism>
<feature type="compositionally biased region" description="Basic residues" evidence="1">
    <location>
        <begin position="72"/>
        <end position="83"/>
    </location>
</feature>
<gene>
    <name evidence="2" type="ORF">A7985_09035</name>
</gene>
<dbReference type="EMBL" id="MAUJ01000002">
    <property type="protein sequence ID" value="OCQ21943.1"/>
    <property type="molecule type" value="Genomic_DNA"/>
</dbReference>
<protein>
    <recommendedName>
        <fullName evidence="4">HTH cro/C1-type domain-containing protein</fullName>
    </recommendedName>
</protein>
<dbReference type="Gene3D" id="1.10.260.40">
    <property type="entry name" value="lambda repressor-like DNA-binding domains"/>
    <property type="match status" value="1"/>
</dbReference>
<name>A0A1C0TRR3_9GAMM</name>
<evidence type="ECO:0008006" key="4">
    <source>
        <dbReference type="Google" id="ProtNLM"/>
    </source>
</evidence>